<accession>A0ABT9QN45</accession>
<organism evidence="2 3">
    <name type="scientific">Streptosporangium lutulentum</name>
    <dbReference type="NCBI Taxonomy" id="1461250"/>
    <lineage>
        <taxon>Bacteria</taxon>
        <taxon>Bacillati</taxon>
        <taxon>Actinomycetota</taxon>
        <taxon>Actinomycetes</taxon>
        <taxon>Streptosporangiales</taxon>
        <taxon>Streptosporangiaceae</taxon>
        <taxon>Streptosporangium</taxon>
    </lineage>
</organism>
<evidence type="ECO:0000313" key="2">
    <source>
        <dbReference type="EMBL" id="MDP9848192.1"/>
    </source>
</evidence>
<proteinExistence type="predicted"/>
<comment type="caution">
    <text evidence="2">The sequence shown here is derived from an EMBL/GenBank/DDBJ whole genome shotgun (WGS) entry which is preliminary data.</text>
</comment>
<keyword evidence="3" id="KW-1185">Reference proteome</keyword>
<dbReference type="EMBL" id="JAUSQU010000001">
    <property type="protein sequence ID" value="MDP9848192.1"/>
    <property type="molecule type" value="Genomic_DNA"/>
</dbReference>
<feature type="signal peptide" evidence="1">
    <location>
        <begin position="1"/>
        <end position="20"/>
    </location>
</feature>
<dbReference type="Proteomes" id="UP001225356">
    <property type="component" value="Unassembled WGS sequence"/>
</dbReference>
<feature type="chain" id="PRO_5047099928" description="Lipoprotein" evidence="1">
    <location>
        <begin position="21"/>
        <end position="268"/>
    </location>
</feature>
<evidence type="ECO:0008006" key="4">
    <source>
        <dbReference type="Google" id="ProtNLM"/>
    </source>
</evidence>
<reference evidence="2 3" key="1">
    <citation type="submission" date="2023-07" db="EMBL/GenBank/DDBJ databases">
        <title>Sequencing the genomes of 1000 actinobacteria strains.</title>
        <authorList>
            <person name="Klenk H.-P."/>
        </authorList>
    </citation>
    <scope>NUCLEOTIDE SEQUENCE [LARGE SCALE GENOMIC DNA]</scope>
    <source>
        <strain evidence="2 3">DSM 46740</strain>
    </source>
</reference>
<keyword evidence="1" id="KW-0732">Signal</keyword>
<gene>
    <name evidence="2" type="ORF">J2853_007403</name>
</gene>
<protein>
    <recommendedName>
        <fullName evidence="4">Lipoprotein</fullName>
    </recommendedName>
</protein>
<dbReference type="PROSITE" id="PS51257">
    <property type="entry name" value="PROKAR_LIPOPROTEIN"/>
    <property type="match status" value="1"/>
</dbReference>
<evidence type="ECO:0000313" key="3">
    <source>
        <dbReference type="Proteomes" id="UP001225356"/>
    </source>
</evidence>
<sequence length="268" mass="28548">MTYSTRIVSVLAVLAALVLAGCSDDDKQAAATLKPLAVKEQASSIVKGDDGYVVNWAGVLANRNPWHFGEHTVATVVAKDASGKEVVRLDQPLDAVPPADSLSFSGHVVAAEKPATVSIQYRPAQWRQAGRIVSSFLPFPISDVLTDSKEGSYLITGYVGTPYRRPAESLAVTALLRDKAGKLLGGGSTFVEDVRAGEKRRFIMQIKSVADTGKVATAEVTARTWGSSSRPYEELAKGGVIPLHTVKPTTAPFAKDRGRSTLLSDSRP</sequence>
<dbReference type="RefSeq" id="WP_307565328.1">
    <property type="nucleotide sequence ID" value="NZ_JAUSQU010000001.1"/>
</dbReference>
<name>A0ABT9QN45_9ACTN</name>
<evidence type="ECO:0000256" key="1">
    <source>
        <dbReference type="SAM" id="SignalP"/>
    </source>
</evidence>